<dbReference type="InParanoid" id="A0A2T3AQ38"/>
<protein>
    <recommendedName>
        <fullName evidence="4">Zn(2)-C6 fungal-type domain-containing protein</fullName>
    </recommendedName>
</protein>
<dbReference type="STRING" id="857342.A0A2T3AQ38"/>
<keyword evidence="3" id="KW-1185">Reference proteome</keyword>
<dbReference type="EMBL" id="KZ679019">
    <property type="protein sequence ID" value="PSS07120.1"/>
    <property type="molecule type" value="Genomic_DNA"/>
</dbReference>
<feature type="compositionally biased region" description="Low complexity" evidence="1">
    <location>
        <begin position="43"/>
        <end position="55"/>
    </location>
</feature>
<reference evidence="2 3" key="1">
    <citation type="journal article" date="2018" name="New Phytol.">
        <title>Comparative genomics and transcriptomics depict ericoid mycorrhizal fungi as versatile saprotrophs and plant mutualists.</title>
        <authorList>
            <person name="Martino E."/>
            <person name="Morin E."/>
            <person name="Grelet G.A."/>
            <person name="Kuo A."/>
            <person name="Kohler A."/>
            <person name="Daghino S."/>
            <person name="Barry K.W."/>
            <person name="Cichocki N."/>
            <person name="Clum A."/>
            <person name="Dockter R.B."/>
            <person name="Hainaut M."/>
            <person name="Kuo R.C."/>
            <person name="LaButti K."/>
            <person name="Lindahl B.D."/>
            <person name="Lindquist E.A."/>
            <person name="Lipzen A."/>
            <person name="Khouja H.R."/>
            <person name="Magnuson J."/>
            <person name="Murat C."/>
            <person name="Ohm R.A."/>
            <person name="Singer S.W."/>
            <person name="Spatafora J.W."/>
            <person name="Wang M."/>
            <person name="Veneault-Fourrey C."/>
            <person name="Henrissat B."/>
            <person name="Grigoriev I.V."/>
            <person name="Martin F.M."/>
            <person name="Perotto S."/>
        </authorList>
    </citation>
    <scope>NUCLEOTIDE SEQUENCE [LARGE SCALE GENOMIC DNA]</scope>
    <source>
        <strain evidence="2 3">ATCC 22711</strain>
    </source>
</reference>
<evidence type="ECO:0008006" key="4">
    <source>
        <dbReference type="Google" id="ProtNLM"/>
    </source>
</evidence>
<proteinExistence type="predicted"/>
<sequence>MSNPTSIARTAPIAIASRNPHLHPSVETNSTDGRESGNRTLLSASMSSTASAESGSHLRGRKDRPCDACRRRKSRCVINEGQTSCVLYPQTERMIHKEGLLSRAFLARELRVR</sequence>
<dbReference type="Proteomes" id="UP000241818">
    <property type="component" value="Unassembled WGS sequence"/>
</dbReference>
<dbReference type="AlphaFoldDB" id="A0A2T3AQ38"/>
<accession>A0A2T3AQ38</accession>
<evidence type="ECO:0000313" key="2">
    <source>
        <dbReference type="EMBL" id="PSS07120.1"/>
    </source>
</evidence>
<organism evidence="2 3">
    <name type="scientific">Amorphotheca resinae ATCC 22711</name>
    <dbReference type="NCBI Taxonomy" id="857342"/>
    <lineage>
        <taxon>Eukaryota</taxon>
        <taxon>Fungi</taxon>
        <taxon>Dikarya</taxon>
        <taxon>Ascomycota</taxon>
        <taxon>Pezizomycotina</taxon>
        <taxon>Leotiomycetes</taxon>
        <taxon>Helotiales</taxon>
        <taxon>Amorphothecaceae</taxon>
        <taxon>Amorphotheca</taxon>
    </lineage>
</organism>
<dbReference type="RefSeq" id="XP_024716776.1">
    <property type="nucleotide sequence ID" value="XM_024864050.1"/>
</dbReference>
<dbReference type="GeneID" id="36572131"/>
<evidence type="ECO:0000313" key="3">
    <source>
        <dbReference type="Proteomes" id="UP000241818"/>
    </source>
</evidence>
<gene>
    <name evidence="2" type="ORF">M430DRAFT_193146</name>
</gene>
<feature type="region of interest" description="Disordered" evidence="1">
    <location>
        <begin position="1"/>
        <end position="65"/>
    </location>
</feature>
<name>A0A2T3AQ38_AMORE</name>
<evidence type="ECO:0000256" key="1">
    <source>
        <dbReference type="SAM" id="MobiDB-lite"/>
    </source>
</evidence>
<dbReference type="OrthoDB" id="2018619at2759"/>